<evidence type="ECO:0000313" key="3">
    <source>
        <dbReference type="EMBL" id="RUS96009.1"/>
    </source>
</evidence>
<dbReference type="EMBL" id="RSCM01000008">
    <property type="protein sequence ID" value="RUS96009.1"/>
    <property type="molecule type" value="Genomic_DNA"/>
</dbReference>
<accession>A0A3S1AN97</accession>
<name>A0A3S1AN97_ANAVA</name>
<keyword evidence="2" id="KW-0472">Membrane</keyword>
<dbReference type="AlphaFoldDB" id="A0A3S1AN97"/>
<dbReference type="Proteomes" id="UP000276103">
    <property type="component" value="Unassembled WGS sequence"/>
</dbReference>
<comment type="caution">
    <text evidence="3">The sequence shown here is derived from an EMBL/GenBank/DDBJ whole genome shotgun (WGS) entry which is preliminary data.</text>
</comment>
<feature type="coiled-coil region" evidence="1">
    <location>
        <begin position="60"/>
        <end position="87"/>
    </location>
</feature>
<keyword evidence="2" id="KW-1133">Transmembrane helix</keyword>
<organism evidence="3 4">
    <name type="scientific">Trichormus variabilis SAG 1403-4b</name>
    <dbReference type="NCBI Taxonomy" id="447716"/>
    <lineage>
        <taxon>Bacteria</taxon>
        <taxon>Bacillati</taxon>
        <taxon>Cyanobacteriota</taxon>
        <taxon>Cyanophyceae</taxon>
        <taxon>Nostocales</taxon>
        <taxon>Nostocaceae</taxon>
        <taxon>Trichormus</taxon>
    </lineage>
</organism>
<sequence length="155" mass="18530">MIVFGTICFILLFETLIFVYYCWLISSITKRKLTIPIKIGLLLIQFIVNYQVFTIIVDGQNNYLAEKKQESIRLENEQKEIVRINSNSELLHIYRGYEDMRKLICIDYYYRENDGCKKQEEKCKNIKYMFKDSVKPEDVELLEKMKAGCSYNGWF</sequence>
<feature type="transmembrane region" description="Helical" evidence="2">
    <location>
        <begin position="6"/>
        <end position="25"/>
    </location>
</feature>
<protein>
    <submittedName>
        <fullName evidence="3">Uncharacterized protein</fullName>
    </submittedName>
</protein>
<evidence type="ECO:0000313" key="4">
    <source>
        <dbReference type="Proteomes" id="UP000276103"/>
    </source>
</evidence>
<proteinExistence type="predicted"/>
<keyword evidence="2" id="KW-0812">Transmembrane</keyword>
<reference evidence="3 4" key="1">
    <citation type="journal article" date="2019" name="Genome Biol. Evol.">
        <title>Day and night: Metabolic profiles and evolutionary relationships of six axenic non-marine cyanobacteria.</title>
        <authorList>
            <person name="Will S.E."/>
            <person name="Henke P."/>
            <person name="Boedeker C."/>
            <person name="Huang S."/>
            <person name="Brinkmann H."/>
            <person name="Rohde M."/>
            <person name="Jarek M."/>
            <person name="Friedl T."/>
            <person name="Seufert S."/>
            <person name="Schumacher M."/>
            <person name="Overmann J."/>
            <person name="Neumann-Schaal M."/>
            <person name="Petersen J."/>
        </authorList>
    </citation>
    <scope>NUCLEOTIDE SEQUENCE [LARGE SCALE GENOMIC DNA]</scope>
    <source>
        <strain evidence="3 4">SAG 1403-4b</strain>
    </source>
</reference>
<feature type="transmembrane region" description="Helical" evidence="2">
    <location>
        <begin position="37"/>
        <end position="57"/>
    </location>
</feature>
<evidence type="ECO:0000256" key="1">
    <source>
        <dbReference type="SAM" id="Coils"/>
    </source>
</evidence>
<evidence type="ECO:0000256" key="2">
    <source>
        <dbReference type="SAM" id="Phobius"/>
    </source>
</evidence>
<keyword evidence="4" id="KW-1185">Reference proteome</keyword>
<keyword evidence="1" id="KW-0175">Coiled coil</keyword>
<gene>
    <name evidence="3" type="ORF">DSM107003_26710</name>
</gene>